<dbReference type="AlphaFoldDB" id="A0A173LIU9"/>
<proteinExistence type="predicted"/>
<dbReference type="EMBL" id="CP015961">
    <property type="protein sequence ID" value="ANI91554.1"/>
    <property type="molecule type" value="Genomic_DNA"/>
</dbReference>
<dbReference type="NCBIfam" id="TIGR00996">
    <property type="entry name" value="Mtu_fam_mce"/>
    <property type="match status" value="1"/>
</dbReference>
<keyword evidence="2" id="KW-0812">Transmembrane</keyword>
<keyword evidence="6" id="KW-1185">Reference proteome</keyword>
<organism evidence="5 6">
    <name type="scientific">Dietzia timorensis</name>
    <dbReference type="NCBI Taxonomy" id="499555"/>
    <lineage>
        <taxon>Bacteria</taxon>
        <taxon>Bacillati</taxon>
        <taxon>Actinomycetota</taxon>
        <taxon>Actinomycetes</taxon>
        <taxon>Mycobacteriales</taxon>
        <taxon>Dietziaceae</taxon>
        <taxon>Dietzia</taxon>
    </lineage>
</organism>
<dbReference type="InterPro" id="IPR024516">
    <property type="entry name" value="Mce_C"/>
</dbReference>
<feature type="transmembrane region" description="Helical" evidence="2">
    <location>
        <begin position="7"/>
        <end position="28"/>
    </location>
</feature>
<keyword evidence="2" id="KW-1133">Transmembrane helix</keyword>
<dbReference type="KEGG" id="dtm:BJL86_0752"/>
<dbReference type="Pfam" id="PF11887">
    <property type="entry name" value="Mce4_CUP1"/>
    <property type="match status" value="1"/>
</dbReference>
<dbReference type="OrthoDB" id="4516955at2"/>
<feature type="region of interest" description="Disordered" evidence="1">
    <location>
        <begin position="367"/>
        <end position="421"/>
    </location>
</feature>
<evidence type="ECO:0000256" key="1">
    <source>
        <dbReference type="SAM" id="MobiDB-lite"/>
    </source>
</evidence>
<dbReference type="InterPro" id="IPR005693">
    <property type="entry name" value="Mce"/>
</dbReference>
<feature type="domain" description="Mammalian cell entry C-terminal" evidence="4">
    <location>
        <begin position="113"/>
        <end position="289"/>
    </location>
</feature>
<dbReference type="PANTHER" id="PTHR33371">
    <property type="entry name" value="INTERMEMBRANE PHOSPHOLIPID TRANSPORT SYSTEM BINDING PROTEIN MLAD-RELATED"/>
    <property type="match status" value="1"/>
</dbReference>
<evidence type="ECO:0000259" key="4">
    <source>
        <dbReference type="Pfam" id="PF11887"/>
    </source>
</evidence>
<name>A0A173LIU9_9ACTN</name>
<sequence length="421" mass="45013">MRTLGKGVKFIAVVAIIALVVAGAWWLWNRAEHKTITAEFASTKGVYPGDSVRMLGVDIGAITDIKAEDGKSKVTMEIDADQPVPADADAVLVAQSLVAERFIQLTPAYDGGEQIHDGAVIPTDKTAIPVEWDEIKNELMSLSTALGPTDDNPDGTLSDFVDASDEMFDGNGQRARRTLEELSSTMETLSQGRTDLFSTVQNLQLFVSALSNSEDQIVAFSGRLASVTDVLNESTGDLDNALIDLDVALQDVDRFLGNNSDKITRGVDKLGQATNVLRDRREEVENLLHVGPTAMANFYNIYHPYQGTLNGVLAPQWLSNPMQFVCGAIQAVANNTAQSDAQLCQSYLAPMLNQIAMNYPDVKLATPRTPTAAADQIDNGQKPGTQTPPGVQPPSDSPAARGNDVEAGADLTSLLSPGGGR</sequence>
<dbReference type="PANTHER" id="PTHR33371:SF4">
    <property type="entry name" value="INTERMEMBRANE PHOSPHOLIPID TRANSPORT SYSTEM BINDING PROTEIN MLAD"/>
    <property type="match status" value="1"/>
</dbReference>
<evidence type="ECO:0000256" key="2">
    <source>
        <dbReference type="SAM" id="Phobius"/>
    </source>
</evidence>
<evidence type="ECO:0000313" key="6">
    <source>
        <dbReference type="Proteomes" id="UP000186104"/>
    </source>
</evidence>
<accession>A0A173LIU9</accession>
<reference evidence="5 6" key="1">
    <citation type="submission" date="2016-06" db="EMBL/GenBank/DDBJ databases">
        <title>Complete genome sequence of a saline-alkali tolerant type strain Dietzia timorensis ID05-A0528T.</title>
        <authorList>
            <person name="Wu X."/>
        </authorList>
    </citation>
    <scope>NUCLEOTIDE SEQUENCE [LARGE SCALE GENOMIC DNA]</scope>
    <source>
        <strain evidence="5 6">ID05-A0528</strain>
    </source>
</reference>
<dbReference type="GO" id="GO:0005576">
    <property type="term" value="C:extracellular region"/>
    <property type="evidence" value="ECO:0007669"/>
    <property type="project" value="TreeGrafter"/>
</dbReference>
<dbReference type="STRING" id="499555.BJL86_0752"/>
<gene>
    <name evidence="5" type="ORF">BJL86_0752</name>
</gene>
<keyword evidence="2" id="KW-0472">Membrane</keyword>
<feature type="domain" description="Mce/MlaD" evidence="3">
    <location>
        <begin position="33"/>
        <end position="107"/>
    </location>
</feature>
<feature type="compositionally biased region" description="Low complexity" evidence="1">
    <location>
        <begin position="380"/>
        <end position="389"/>
    </location>
</feature>
<dbReference type="RefSeq" id="WP_067472666.1">
    <property type="nucleotide sequence ID" value="NZ_CP015961.1"/>
</dbReference>
<dbReference type="InterPro" id="IPR003399">
    <property type="entry name" value="Mce/MlaD"/>
</dbReference>
<dbReference type="InterPro" id="IPR052336">
    <property type="entry name" value="MlaD_Phospholipid_Transporter"/>
</dbReference>
<evidence type="ECO:0008006" key="7">
    <source>
        <dbReference type="Google" id="ProtNLM"/>
    </source>
</evidence>
<evidence type="ECO:0000313" key="5">
    <source>
        <dbReference type="EMBL" id="ANI91554.1"/>
    </source>
</evidence>
<dbReference type="Pfam" id="PF02470">
    <property type="entry name" value="MlaD"/>
    <property type="match status" value="1"/>
</dbReference>
<evidence type="ECO:0000259" key="3">
    <source>
        <dbReference type="Pfam" id="PF02470"/>
    </source>
</evidence>
<dbReference type="Proteomes" id="UP000186104">
    <property type="component" value="Chromosome"/>
</dbReference>
<protein>
    <recommendedName>
        <fullName evidence="7">Mce/MlaD domain-containing protein</fullName>
    </recommendedName>
</protein>